<dbReference type="HOGENOM" id="CLU_177200_0_0_1"/>
<organism evidence="1 2">
    <name type="scientific">Serendipita vermifera MAFF 305830</name>
    <dbReference type="NCBI Taxonomy" id="933852"/>
    <lineage>
        <taxon>Eukaryota</taxon>
        <taxon>Fungi</taxon>
        <taxon>Dikarya</taxon>
        <taxon>Basidiomycota</taxon>
        <taxon>Agaricomycotina</taxon>
        <taxon>Agaricomycetes</taxon>
        <taxon>Sebacinales</taxon>
        <taxon>Serendipitaceae</taxon>
        <taxon>Serendipita</taxon>
    </lineage>
</organism>
<keyword evidence="2" id="KW-1185">Reference proteome</keyword>
<dbReference type="Proteomes" id="UP000054097">
    <property type="component" value="Unassembled WGS sequence"/>
</dbReference>
<evidence type="ECO:0000313" key="2">
    <source>
        <dbReference type="Proteomes" id="UP000054097"/>
    </source>
</evidence>
<dbReference type="EMBL" id="KN824318">
    <property type="protein sequence ID" value="KIM25016.1"/>
    <property type="molecule type" value="Genomic_DNA"/>
</dbReference>
<reference evidence="1 2" key="1">
    <citation type="submission" date="2014-04" db="EMBL/GenBank/DDBJ databases">
        <authorList>
            <consortium name="DOE Joint Genome Institute"/>
            <person name="Kuo A."/>
            <person name="Zuccaro A."/>
            <person name="Kohler A."/>
            <person name="Nagy L.G."/>
            <person name="Floudas D."/>
            <person name="Copeland A."/>
            <person name="Barry K.W."/>
            <person name="Cichocki N."/>
            <person name="Veneault-Fourrey C."/>
            <person name="LaButti K."/>
            <person name="Lindquist E.A."/>
            <person name="Lipzen A."/>
            <person name="Lundell T."/>
            <person name="Morin E."/>
            <person name="Murat C."/>
            <person name="Sun H."/>
            <person name="Tunlid A."/>
            <person name="Henrissat B."/>
            <person name="Grigoriev I.V."/>
            <person name="Hibbett D.S."/>
            <person name="Martin F."/>
            <person name="Nordberg H.P."/>
            <person name="Cantor M.N."/>
            <person name="Hua S.X."/>
        </authorList>
    </citation>
    <scope>NUCLEOTIDE SEQUENCE [LARGE SCALE GENOMIC DNA]</scope>
    <source>
        <strain evidence="1 2">MAFF 305830</strain>
    </source>
</reference>
<accession>A0A0C3B0F7</accession>
<name>A0A0C3B0F7_SERVB</name>
<evidence type="ECO:0000313" key="1">
    <source>
        <dbReference type="EMBL" id="KIM25016.1"/>
    </source>
</evidence>
<sequence length="105" mass="11919">MNRLEELVLKEMNVGHDLFDFLASSKMEDSVLEPPLDSENQLHCLRLVRLQVDIKGGSANRVRKTKRAAKEAAKVRIKAGIPIEKWLVRTMDDITGQTPFQTCDL</sequence>
<dbReference type="AlphaFoldDB" id="A0A0C3B0F7"/>
<protein>
    <submittedName>
        <fullName evidence="1">Uncharacterized protein</fullName>
    </submittedName>
</protein>
<reference evidence="2" key="2">
    <citation type="submission" date="2015-01" db="EMBL/GenBank/DDBJ databases">
        <title>Evolutionary Origins and Diversification of the Mycorrhizal Mutualists.</title>
        <authorList>
            <consortium name="DOE Joint Genome Institute"/>
            <consortium name="Mycorrhizal Genomics Consortium"/>
            <person name="Kohler A."/>
            <person name="Kuo A."/>
            <person name="Nagy L.G."/>
            <person name="Floudas D."/>
            <person name="Copeland A."/>
            <person name="Barry K.W."/>
            <person name="Cichocki N."/>
            <person name="Veneault-Fourrey C."/>
            <person name="LaButti K."/>
            <person name="Lindquist E.A."/>
            <person name="Lipzen A."/>
            <person name="Lundell T."/>
            <person name="Morin E."/>
            <person name="Murat C."/>
            <person name="Riley R."/>
            <person name="Ohm R."/>
            <person name="Sun H."/>
            <person name="Tunlid A."/>
            <person name="Henrissat B."/>
            <person name="Grigoriev I.V."/>
            <person name="Hibbett D.S."/>
            <person name="Martin F."/>
        </authorList>
    </citation>
    <scope>NUCLEOTIDE SEQUENCE [LARGE SCALE GENOMIC DNA]</scope>
    <source>
        <strain evidence="2">MAFF 305830</strain>
    </source>
</reference>
<gene>
    <name evidence="1" type="ORF">M408DRAFT_331484</name>
</gene>
<proteinExistence type="predicted"/>